<dbReference type="EMBL" id="MCAQ01000004">
    <property type="protein sequence ID" value="RKF39543.1"/>
    <property type="molecule type" value="Genomic_DNA"/>
</dbReference>
<feature type="transmembrane region" description="Helical" evidence="7">
    <location>
        <begin position="20"/>
        <end position="40"/>
    </location>
</feature>
<feature type="domain" description="ABC3 transporter permease C-terminal" evidence="8">
    <location>
        <begin position="675"/>
        <end position="784"/>
    </location>
</feature>
<reference evidence="10 11" key="1">
    <citation type="submission" date="2016-07" db="EMBL/GenBank/DDBJ databases">
        <title>Genome analysis of Sphingobacterium siyangense T12B17.</title>
        <authorList>
            <person name="Xu D."/>
            <person name="Su Y."/>
            <person name="Zheng S."/>
        </authorList>
    </citation>
    <scope>NUCLEOTIDE SEQUENCE [LARGE SCALE GENOMIC DNA]</scope>
    <source>
        <strain evidence="10 11">T12B17</strain>
    </source>
</reference>
<dbReference type="InterPro" id="IPR050250">
    <property type="entry name" value="Macrolide_Exporter_MacB"/>
</dbReference>
<dbReference type="PANTHER" id="PTHR30572:SF4">
    <property type="entry name" value="ABC TRANSPORTER PERMEASE YTRF"/>
    <property type="match status" value="1"/>
</dbReference>
<protein>
    <submittedName>
        <fullName evidence="10">Uncharacterized protein</fullName>
    </submittedName>
</protein>
<dbReference type="Proteomes" id="UP000286402">
    <property type="component" value="Unassembled WGS sequence"/>
</dbReference>
<feature type="transmembrane region" description="Helical" evidence="7">
    <location>
        <begin position="332"/>
        <end position="354"/>
    </location>
</feature>
<evidence type="ECO:0000256" key="1">
    <source>
        <dbReference type="ARBA" id="ARBA00004651"/>
    </source>
</evidence>
<evidence type="ECO:0000259" key="9">
    <source>
        <dbReference type="Pfam" id="PF12704"/>
    </source>
</evidence>
<feature type="domain" description="MacB-like periplasmic core" evidence="9">
    <location>
        <begin position="18"/>
        <end position="238"/>
    </location>
</feature>
<feature type="transmembrane region" description="Helical" evidence="7">
    <location>
        <begin position="673"/>
        <end position="694"/>
    </location>
</feature>
<keyword evidence="5 7" id="KW-0472">Membrane</keyword>
<feature type="transmembrane region" description="Helical" evidence="7">
    <location>
        <begin position="759"/>
        <end position="779"/>
    </location>
</feature>
<feature type="transmembrane region" description="Helical" evidence="7">
    <location>
        <begin position="283"/>
        <end position="305"/>
    </location>
</feature>
<comment type="similarity">
    <text evidence="6">Belongs to the ABC-4 integral membrane protein family.</text>
</comment>
<evidence type="ECO:0000256" key="7">
    <source>
        <dbReference type="SAM" id="Phobius"/>
    </source>
</evidence>
<evidence type="ECO:0000256" key="6">
    <source>
        <dbReference type="ARBA" id="ARBA00038076"/>
    </source>
</evidence>
<organism evidence="10 11">
    <name type="scientific">Sphingobacterium siyangense</name>
    <dbReference type="NCBI Taxonomy" id="459529"/>
    <lineage>
        <taxon>Bacteria</taxon>
        <taxon>Pseudomonadati</taxon>
        <taxon>Bacteroidota</taxon>
        <taxon>Sphingobacteriia</taxon>
        <taxon>Sphingobacteriales</taxon>
        <taxon>Sphingobacteriaceae</taxon>
        <taxon>Sphingobacterium</taxon>
    </lineage>
</organism>
<accession>A0A420G309</accession>
<evidence type="ECO:0000313" key="11">
    <source>
        <dbReference type="Proteomes" id="UP000286402"/>
    </source>
</evidence>
<dbReference type="InterPro" id="IPR025857">
    <property type="entry name" value="MacB_PCD"/>
</dbReference>
<feature type="transmembrane region" description="Helical" evidence="7">
    <location>
        <begin position="419"/>
        <end position="441"/>
    </location>
</feature>
<dbReference type="GO" id="GO:0022857">
    <property type="term" value="F:transmembrane transporter activity"/>
    <property type="evidence" value="ECO:0007669"/>
    <property type="project" value="TreeGrafter"/>
</dbReference>
<evidence type="ECO:0000256" key="4">
    <source>
        <dbReference type="ARBA" id="ARBA00022989"/>
    </source>
</evidence>
<evidence type="ECO:0000256" key="3">
    <source>
        <dbReference type="ARBA" id="ARBA00022692"/>
    </source>
</evidence>
<comment type="subcellular location">
    <subcellularLocation>
        <location evidence="1">Cell membrane</location>
        <topology evidence="1">Multi-pass membrane protein</topology>
    </subcellularLocation>
</comment>
<sequence>MNSFKLTFRSLISNRQYTWINILGLSIGFSLCLLVFALVIEENSYDKSWRNADHLFRIVTIDSTAGLERQMSRTFVNLSTELKQVFPEIQNETRIESRKYYLKPHASSAQPIGIQVLESEINILDMLSIKVLEGNPKQLVQGKTNLLIGKEFKEKYFKNENVIGKVIQSADPYTDQPSDYIITGVMDNLPYNSTLRASAIALVPKISMELSKDGSGYYTEQFVQLKSGTPRIDIEQKLNRWYKGYLSPNTKQVTSFRLQPIQDIYMEPLGSADICGNQKTTNIFVGVAVLVFIISCINFINIYAVRTVKKLRALHIHKVLGASRAQMIRRMLLETILLFFISALCSLVLFRLGLSQLEHFIGYDLAYIKSIQLPLLLAFMTTAIALGVLIGFYPAWLISGIKSSDALKNKLSKIPNAEVFIKKMLITTQFSIAIIVIIGLITIKSQLSYMQAAPLGMEVKNVLNIDYFNKGTQNTNIKDRIGELTGVESVSVAAWTPTIGSGYLAKTIVDKDDPGKNMQVSFIGGDVDLSKTLRIQLVKGRLLTPEDYTPVEMDMGEDEGINNALVTESTAKKLGIDKLGILYKNLQIIPVGIIKDFHSESFRSKIVPTVILAKDFNGSGNILIKVGKGQEQQIFRSVSQIIQNTYPDKHVSFHWIDDLIAKQYEKESKQVQLFILFSALTLLISALGITGLIMQNLEQRTKEIGIRKVLGATVLDISRLFSKDYLILTTLAIFIASPIAGYFSKKWLEDYAYNVGVQWWFFILAALAIFFISIITVNFQTIRAALNNPVDSLRNE</sequence>
<name>A0A420G309_9SPHI</name>
<proteinExistence type="inferred from homology"/>
<feature type="domain" description="ABC3 transporter permease C-terminal" evidence="8">
    <location>
        <begin position="287"/>
        <end position="401"/>
    </location>
</feature>
<evidence type="ECO:0000256" key="2">
    <source>
        <dbReference type="ARBA" id="ARBA00022475"/>
    </source>
</evidence>
<dbReference type="RefSeq" id="WP_120333445.1">
    <property type="nucleotide sequence ID" value="NZ_MCAQ01000004.1"/>
</dbReference>
<evidence type="ECO:0000313" key="10">
    <source>
        <dbReference type="EMBL" id="RKF39543.1"/>
    </source>
</evidence>
<dbReference type="Pfam" id="PF12704">
    <property type="entry name" value="MacB_PCD"/>
    <property type="match status" value="1"/>
</dbReference>
<keyword evidence="11" id="KW-1185">Reference proteome</keyword>
<gene>
    <name evidence="10" type="ORF">BCY89_24315</name>
</gene>
<evidence type="ECO:0000259" key="8">
    <source>
        <dbReference type="Pfam" id="PF02687"/>
    </source>
</evidence>
<dbReference type="GO" id="GO:0005886">
    <property type="term" value="C:plasma membrane"/>
    <property type="evidence" value="ECO:0007669"/>
    <property type="project" value="UniProtKB-SubCell"/>
</dbReference>
<feature type="transmembrane region" description="Helical" evidence="7">
    <location>
        <begin position="725"/>
        <end position="744"/>
    </location>
</feature>
<dbReference type="Pfam" id="PF02687">
    <property type="entry name" value="FtsX"/>
    <property type="match status" value="2"/>
</dbReference>
<feature type="transmembrane region" description="Helical" evidence="7">
    <location>
        <begin position="374"/>
        <end position="398"/>
    </location>
</feature>
<dbReference type="InterPro" id="IPR003838">
    <property type="entry name" value="ABC3_permease_C"/>
</dbReference>
<keyword evidence="4 7" id="KW-1133">Transmembrane helix</keyword>
<dbReference type="AlphaFoldDB" id="A0A420G309"/>
<dbReference type="PANTHER" id="PTHR30572">
    <property type="entry name" value="MEMBRANE COMPONENT OF TRANSPORTER-RELATED"/>
    <property type="match status" value="1"/>
</dbReference>
<comment type="caution">
    <text evidence="10">The sequence shown here is derived from an EMBL/GenBank/DDBJ whole genome shotgun (WGS) entry which is preliminary data.</text>
</comment>
<keyword evidence="3 7" id="KW-0812">Transmembrane</keyword>
<evidence type="ECO:0000256" key="5">
    <source>
        <dbReference type="ARBA" id="ARBA00023136"/>
    </source>
</evidence>
<keyword evidence="2" id="KW-1003">Cell membrane</keyword>